<dbReference type="PANTHER" id="PTHR10775">
    <property type="entry name" value="OS08G0208400 PROTEIN"/>
    <property type="match status" value="1"/>
</dbReference>
<gene>
    <name evidence="1" type="ORF">PILCRDRAFT_80094</name>
</gene>
<dbReference type="Proteomes" id="UP000054166">
    <property type="component" value="Unassembled WGS sequence"/>
</dbReference>
<dbReference type="STRING" id="765440.A0A0C3BAM9"/>
<keyword evidence="2" id="KW-1185">Reference proteome</keyword>
<dbReference type="AlphaFoldDB" id="A0A0C3BAM9"/>
<proteinExistence type="predicted"/>
<evidence type="ECO:0000313" key="1">
    <source>
        <dbReference type="EMBL" id="KIM74387.1"/>
    </source>
</evidence>
<reference evidence="1 2" key="1">
    <citation type="submission" date="2014-04" db="EMBL/GenBank/DDBJ databases">
        <authorList>
            <consortium name="DOE Joint Genome Institute"/>
            <person name="Kuo A."/>
            <person name="Tarkka M."/>
            <person name="Buscot F."/>
            <person name="Kohler A."/>
            <person name="Nagy L.G."/>
            <person name="Floudas D."/>
            <person name="Copeland A."/>
            <person name="Barry K.W."/>
            <person name="Cichocki N."/>
            <person name="Veneault-Fourrey C."/>
            <person name="LaButti K."/>
            <person name="Lindquist E.A."/>
            <person name="Lipzen A."/>
            <person name="Lundell T."/>
            <person name="Morin E."/>
            <person name="Murat C."/>
            <person name="Sun H."/>
            <person name="Tunlid A."/>
            <person name="Henrissat B."/>
            <person name="Grigoriev I.V."/>
            <person name="Hibbett D.S."/>
            <person name="Martin F."/>
            <person name="Nordberg H.P."/>
            <person name="Cantor M.N."/>
            <person name="Hua S.X."/>
        </authorList>
    </citation>
    <scope>NUCLEOTIDE SEQUENCE [LARGE SCALE GENOMIC DNA]</scope>
    <source>
        <strain evidence="1 2">F 1598</strain>
    </source>
</reference>
<protein>
    <submittedName>
        <fullName evidence="1">Uncharacterized protein</fullName>
    </submittedName>
</protein>
<reference evidence="2" key="2">
    <citation type="submission" date="2015-01" db="EMBL/GenBank/DDBJ databases">
        <title>Evolutionary Origins and Diversification of the Mycorrhizal Mutualists.</title>
        <authorList>
            <consortium name="DOE Joint Genome Institute"/>
            <consortium name="Mycorrhizal Genomics Consortium"/>
            <person name="Kohler A."/>
            <person name="Kuo A."/>
            <person name="Nagy L.G."/>
            <person name="Floudas D."/>
            <person name="Copeland A."/>
            <person name="Barry K.W."/>
            <person name="Cichocki N."/>
            <person name="Veneault-Fourrey C."/>
            <person name="LaButti K."/>
            <person name="Lindquist E.A."/>
            <person name="Lipzen A."/>
            <person name="Lundell T."/>
            <person name="Morin E."/>
            <person name="Murat C."/>
            <person name="Riley R."/>
            <person name="Ohm R."/>
            <person name="Sun H."/>
            <person name="Tunlid A."/>
            <person name="Henrissat B."/>
            <person name="Grigoriev I.V."/>
            <person name="Hibbett D.S."/>
            <person name="Martin F."/>
        </authorList>
    </citation>
    <scope>NUCLEOTIDE SEQUENCE [LARGE SCALE GENOMIC DNA]</scope>
    <source>
        <strain evidence="2">F 1598</strain>
    </source>
</reference>
<name>A0A0C3BAM9_PILCF</name>
<dbReference type="InParanoid" id="A0A0C3BAM9"/>
<evidence type="ECO:0000313" key="2">
    <source>
        <dbReference type="Proteomes" id="UP000054166"/>
    </source>
</evidence>
<dbReference type="PANTHER" id="PTHR10775:SF185">
    <property type="entry name" value="OS08G0208400 PROTEIN"/>
    <property type="match status" value="1"/>
</dbReference>
<dbReference type="EMBL" id="KN833061">
    <property type="protein sequence ID" value="KIM74387.1"/>
    <property type="molecule type" value="Genomic_DNA"/>
</dbReference>
<dbReference type="OrthoDB" id="2669721at2759"/>
<sequence length="890" mass="101172">MEESETRSGTDVREEDSLGGLDLNELCGLAENEDIRMYLDFVRWIEKASLEDDGMKMGPDDLERLCHPPQEKIDLNDPNLWLALDLFLATSNSSQEMYNSVCKAIRRCYPEEELFSYDQIKRHVADLSGVIPLTHDMCINTCITYTGQFSHLESCPYCNKSRYNVIQLAATNGKVKEPHQQLHTMPIGPQLQALYRSEDGAQSMHYRDVCTKKILNKLNLTNGNISSYKDFFHGGDYLEAIREGRIKEGDPVLMFSIDGAQLYRSKVSDCWIYIWVIFNYDPAAGRYTKKHVLYGAIIPGPNKPKIIESFLFPGLHHLSAIQKEGLPIWDASRDVLFVSHPFLALVTADGPAMAYINGLVGHQGKNRCRLYCPLIGRRKPNSSHYYPTLLKPNDYNVEGCNHADVNPSSVAFEPFKNYEENLRILVESQNDAQYKKRRLQTGIVKPSIFLGLPRGRILSIPRCFGYDIMHLISLNIPDLLISLWHGTIDCDKDDDHNTWDWAVLRGNTWTAHGKAVASATPYLPGSFDRPPHNPAEKINSGYKAWEFLLYIFGLGPGLFYKILPQHYWKNYCKLVFAVRILHQYEISGQGLRATYKAILELVIEFEEPYCQRQINRIHFVRPCLHTLIHVAPEVVQVGPGMITSQWTMERAIGDLSGEIRLPSNPHANLSQRAVRRCQVNALKAMVPDLEEPINLLPRGSQDLGDGYVLLRAQERYASCMTTLEAVALHTYYHTYEQDFSDSHQPKVFRWARLRLPTGQIARSTWKECKKPPTSVQMARNVKLNIPGQLEKLAEVQYFFQVVINGEEKTVALVSLYTSPDQEVWNESNQTLWVCYHQGDRALKVIDVKTITAVVSMVPLPSGPEGAFFLVEKPGLDVAHMGGQDETMTEE</sequence>
<organism evidence="1 2">
    <name type="scientific">Piloderma croceum (strain F 1598)</name>
    <dbReference type="NCBI Taxonomy" id="765440"/>
    <lineage>
        <taxon>Eukaryota</taxon>
        <taxon>Fungi</taxon>
        <taxon>Dikarya</taxon>
        <taxon>Basidiomycota</taxon>
        <taxon>Agaricomycotina</taxon>
        <taxon>Agaricomycetes</taxon>
        <taxon>Agaricomycetidae</taxon>
        <taxon>Atheliales</taxon>
        <taxon>Atheliaceae</taxon>
        <taxon>Piloderma</taxon>
    </lineage>
</organism>
<dbReference type="HOGENOM" id="CLU_007337_0_2_1"/>
<accession>A0A0C3BAM9</accession>